<dbReference type="STRING" id="39692.BST38_25015"/>
<organism evidence="3 4">
    <name type="scientific">Mycolicibacterium parafortuitum</name>
    <name type="common">Mycobacterium parafortuitum</name>
    <dbReference type="NCBI Taxonomy" id="39692"/>
    <lineage>
        <taxon>Bacteria</taxon>
        <taxon>Bacillati</taxon>
        <taxon>Actinomycetota</taxon>
        <taxon>Actinomycetes</taxon>
        <taxon>Mycobacteriales</taxon>
        <taxon>Mycobacteriaceae</taxon>
        <taxon>Mycolicibacterium</taxon>
    </lineage>
</organism>
<reference evidence="3 4" key="1">
    <citation type="submission" date="2018-05" db="EMBL/GenBank/DDBJ databases">
        <authorList>
            <consortium name="IHU Genomes"/>
        </authorList>
    </citation>
    <scope>NUCLEOTIDE SEQUENCE [LARGE SCALE GENOMIC DNA]</scope>
    <source>
        <strain evidence="3 4">P7335</strain>
    </source>
</reference>
<dbReference type="PANTHER" id="PTHR38444">
    <property type="entry name" value="ENTEROBACTIN BIOSYNTHESIS PROTEIN YBDZ"/>
    <property type="match status" value="1"/>
</dbReference>
<dbReference type="AlphaFoldDB" id="A0A375YM75"/>
<dbReference type="InterPro" id="IPR005153">
    <property type="entry name" value="MbtH-like_dom"/>
</dbReference>
<dbReference type="Gene3D" id="3.90.820.10">
    <property type="entry name" value="Structural Genomics, Unknown Function 30-nov-00 1gh9 Mol_id"/>
    <property type="match status" value="1"/>
</dbReference>
<proteinExistence type="predicted"/>
<reference evidence="2" key="3">
    <citation type="submission" date="2020-02" db="EMBL/GenBank/DDBJ databases">
        <authorList>
            <person name="Matsumoto Y."/>
            <person name="Motooka D."/>
            <person name="Nakamura S."/>
        </authorList>
    </citation>
    <scope>NUCLEOTIDE SEQUENCE</scope>
    <source>
        <strain evidence="2">JCM 6367</strain>
    </source>
</reference>
<dbReference type="Proteomes" id="UP000466554">
    <property type="component" value="Chromosome"/>
</dbReference>
<protein>
    <submittedName>
        <fullName evidence="2">Protein mbtH</fullName>
    </submittedName>
</protein>
<reference evidence="2 5" key="2">
    <citation type="journal article" date="2019" name="Emerg. Microbes Infect.">
        <title>Comprehensive subspecies identification of 175 nontuberculous mycobacteria species based on 7547 genomic profiles.</title>
        <authorList>
            <person name="Matsumoto Y."/>
            <person name="Kinjo T."/>
            <person name="Motooka D."/>
            <person name="Nabeya D."/>
            <person name="Jung N."/>
            <person name="Uechi K."/>
            <person name="Horii T."/>
            <person name="Iida T."/>
            <person name="Fujita J."/>
            <person name="Nakamura S."/>
        </authorList>
    </citation>
    <scope>NUCLEOTIDE SEQUENCE [LARGE SCALE GENOMIC DNA]</scope>
    <source>
        <strain evidence="2 5">JCM 6367</strain>
    </source>
</reference>
<accession>A0A375YM75</accession>
<dbReference type="GO" id="GO:0005829">
    <property type="term" value="C:cytosol"/>
    <property type="evidence" value="ECO:0007669"/>
    <property type="project" value="TreeGrafter"/>
</dbReference>
<dbReference type="EMBL" id="UEGS01000001">
    <property type="protein sequence ID" value="SRX82236.1"/>
    <property type="molecule type" value="Genomic_DNA"/>
</dbReference>
<sequence>MANCYWYVNNEYGDALSTNPFDDEQGSFFVLVNDEGQHSLWPTFADVPAGWRVTHGAAGRVECLEYIEQNWTDIRPKTLRERLAAGGVSDK</sequence>
<dbReference type="SMART" id="SM00923">
    <property type="entry name" value="MbtH"/>
    <property type="match status" value="1"/>
</dbReference>
<dbReference type="PANTHER" id="PTHR38444:SF1">
    <property type="entry name" value="ENTEROBACTIN BIOSYNTHESIS PROTEIN YBDZ"/>
    <property type="match status" value="1"/>
</dbReference>
<evidence type="ECO:0000259" key="1">
    <source>
        <dbReference type="SMART" id="SM00923"/>
    </source>
</evidence>
<dbReference type="InterPro" id="IPR038020">
    <property type="entry name" value="MbtH-like_sf"/>
</dbReference>
<dbReference type="EMBL" id="AP022598">
    <property type="protein sequence ID" value="BBY77261.1"/>
    <property type="molecule type" value="Genomic_DNA"/>
</dbReference>
<dbReference type="Proteomes" id="UP000252008">
    <property type="component" value="Unassembled WGS sequence"/>
</dbReference>
<evidence type="ECO:0000313" key="3">
    <source>
        <dbReference type="EMBL" id="SRX82236.1"/>
    </source>
</evidence>
<gene>
    <name evidence="3" type="ORF">MPP7335_03996</name>
    <name evidence="2" type="ORF">MPRF_41600</name>
</gene>
<dbReference type="Pfam" id="PF03621">
    <property type="entry name" value="MbtH"/>
    <property type="match status" value="1"/>
</dbReference>
<dbReference type="GO" id="GO:0019290">
    <property type="term" value="P:siderophore biosynthetic process"/>
    <property type="evidence" value="ECO:0007669"/>
    <property type="project" value="TreeGrafter"/>
</dbReference>
<evidence type="ECO:0000313" key="2">
    <source>
        <dbReference type="EMBL" id="BBY77261.1"/>
    </source>
</evidence>
<dbReference type="SUPFAM" id="SSF160582">
    <property type="entry name" value="MbtH-like"/>
    <property type="match status" value="1"/>
</dbReference>
<feature type="domain" description="MbtH-like" evidence="1">
    <location>
        <begin position="19"/>
        <end position="69"/>
    </location>
</feature>
<dbReference type="InterPro" id="IPR037407">
    <property type="entry name" value="MLP_fam"/>
</dbReference>
<evidence type="ECO:0000313" key="5">
    <source>
        <dbReference type="Proteomes" id="UP000466554"/>
    </source>
</evidence>
<keyword evidence="4" id="KW-1185">Reference proteome</keyword>
<evidence type="ECO:0000313" key="4">
    <source>
        <dbReference type="Proteomes" id="UP000252008"/>
    </source>
</evidence>
<name>A0A375YM75_MYCPF</name>